<evidence type="ECO:0000313" key="1">
    <source>
        <dbReference type="EMBL" id="KAK7593070.1"/>
    </source>
</evidence>
<keyword evidence="2" id="KW-1185">Reference proteome</keyword>
<comment type="caution">
    <text evidence="1">The sequence shown here is derived from an EMBL/GenBank/DDBJ whole genome shotgun (WGS) entry which is preliminary data.</text>
</comment>
<sequence>MCDCASAIHVYIGTAKKSDPENCEAEVVLRHVKRKAEEHPEQSPAQLLRNVLADVPPDVLSQLPQREAMRKTIGRTRRQHLPPNPKSLDALLDLPQQYQQTLQGERFLSFDGR</sequence>
<protein>
    <submittedName>
        <fullName evidence="1">Uncharacterized protein</fullName>
    </submittedName>
</protein>
<organism evidence="1 2">
    <name type="scientific">Parthenolecanium corni</name>
    <dbReference type="NCBI Taxonomy" id="536013"/>
    <lineage>
        <taxon>Eukaryota</taxon>
        <taxon>Metazoa</taxon>
        <taxon>Ecdysozoa</taxon>
        <taxon>Arthropoda</taxon>
        <taxon>Hexapoda</taxon>
        <taxon>Insecta</taxon>
        <taxon>Pterygota</taxon>
        <taxon>Neoptera</taxon>
        <taxon>Paraneoptera</taxon>
        <taxon>Hemiptera</taxon>
        <taxon>Sternorrhyncha</taxon>
        <taxon>Coccoidea</taxon>
        <taxon>Coccidae</taxon>
        <taxon>Parthenolecanium</taxon>
    </lineage>
</organism>
<dbReference type="AlphaFoldDB" id="A0AAN9THT8"/>
<reference evidence="1 2" key="1">
    <citation type="submission" date="2024-03" db="EMBL/GenBank/DDBJ databases">
        <title>Adaptation during the transition from Ophiocordyceps entomopathogen to insect associate is accompanied by gene loss and intensified selection.</title>
        <authorList>
            <person name="Ward C.M."/>
            <person name="Onetto C.A."/>
            <person name="Borneman A.R."/>
        </authorList>
    </citation>
    <scope>NUCLEOTIDE SEQUENCE [LARGE SCALE GENOMIC DNA]</scope>
    <source>
        <strain evidence="1">AWRI1</strain>
        <tissue evidence="1">Single Adult Female</tissue>
    </source>
</reference>
<dbReference type="EMBL" id="JBBCAQ010000020">
    <property type="protein sequence ID" value="KAK7593070.1"/>
    <property type="molecule type" value="Genomic_DNA"/>
</dbReference>
<name>A0AAN9THT8_9HEMI</name>
<accession>A0AAN9THT8</accession>
<gene>
    <name evidence="1" type="ORF">V9T40_007822</name>
</gene>
<proteinExistence type="predicted"/>
<evidence type="ECO:0000313" key="2">
    <source>
        <dbReference type="Proteomes" id="UP001367676"/>
    </source>
</evidence>
<dbReference type="Proteomes" id="UP001367676">
    <property type="component" value="Unassembled WGS sequence"/>
</dbReference>